<dbReference type="FunFam" id="3.40.50.10330:FF:000005">
    <property type="entry name" value="Sphingosine kinase 2"/>
    <property type="match status" value="1"/>
</dbReference>
<comment type="caution">
    <text evidence="9">The sequence shown here is derived from an EMBL/GenBank/DDBJ whole genome shotgun (WGS) entry which is preliminary data.</text>
</comment>
<evidence type="ECO:0000256" key="7">
    <source>
        <dbReference type="ARBA" id="ARBA00044037"/>
    </source>
</evidence>
<dbReference type="EC" id="2.7.1.91" evidence="7"/>
<dbReference type="GO" id="GO:0005524">
    <property type="term" value="F:ATP binding"/>
    <property type="evidence" value="ECO:0007669"/>
    <property type="project" value="UniProtKB-KW"/>
</dbReference>
<dbReference type="PANTHER" id="PTHR12358:SF31">
    <property type="entry name" value="ACYLGLYCEROL KINASE, MITOCHONDRIAL"/>
    <property type="match status" value="1"/>
</dbReference>
<dbReference type="InterPro" id="IPR045540">
    <property type="entry name" value="YegS/DAGK_C"/>
</dbReference>
<evidence type="ECO:0000256" key="1">
    <source>
        <dbReference type="ARBA" id="ARBA00004148"/>
    </source>
</evidence>
<evidence type="ECO:0000256" key="6">
    <source>
        <dbReference type="ARBA" id="ARBA00023136"/>
    </source>
</evidence>
<gene>
    <name evidence="9" type="ORF">KI387_034414</name>
</gene>
<dbReference type="GO" id="GO:0005774">
    <property type="term" value="C:vacuolar membrane"/>
    <property type="evidence" value="ECO:0007669"/>
    <property type="project" value="UniProtKB-SubCell"/>
</dbReference>
<dbReference type="Gene3D" id="2.60.200.40">
    <property type="match status" value="1"/>
</dbReference>
<evidence type="ECO:0000256" key="4">
    <source>
        <dbReference type="ARBA" id="ARBA00022777"/>
    </source>
</evidence>
<organism evidence="9 10">
    <name type="scientific">Taxus chinensis</name>
    <name type="common">Chinese yew</name>
    <name type="synonym">Taxus wallichiana var. chinensis</name>
    <dbReference type="NCBI Taxonomy" id="29808"/>
    <lineage>
        <taxon>Eukaryota</taxon>
        <taxon>Viridiplantae</taxon>
        <taxon>Streptophyta</taxon>
        <taxon>Embryophyta</taxon>
        <taxon>Tracheophyta</taxon>
        <taxon>Spermatophyta</taxon>
        <taxon>Pinopsida</taxon>
        <taxon>Pinidae</taxon>
        <taxon>Conifers II</taxon>
        <taxon>Cupressales</taxon>
        <taxon>Taxaceae</taxon>
        <taxon>Taxus</taxon>
    </lineage>
</organism>
<sequence length="493" mass="54396">MESATEGGEEFLINESLQLNGLHVTVTLSSGGLLRWTGASTGGSLLIENDLLGFKRENQSFKLYGFMKHETTGLCFVTRPGRRVLKELSFRPKSEESLSNWCLCIQRCLDALERPKRLLVLLNPFGGNKCARQIFQEEVKPLLDVAGVSFTLEETQFRNHAKDMAKAVDLSQYDGILCISGDGVLVEVVNGLLERSDWEHAIKMPLGIVPAGTGNGMVKSLMEDADEPCIATNATFAVIKGHKRALDVAVVAQGQVRSFSVLMLTWGLIADIDIESEKYRWMGSMRLDFYTFVRVFRLRHYSGSVSFIPAPGYEGYGDPICIENENESILHDTGINGTEEVKRKTSDCLGALTGPETYEWKSISGQFIMVWLHNVPWGSQDVMPAPQAEFSDGYVDLVIVQQCPKWSLLSLLVKLKDGAHVKSRYVQYLKVKAFRLSPGERTGSSVQGGIIDVDGEVLAKSKGSSGDNRAHLMSYGPPIQVTVEKGLATIFCP</sequence>
<protein>
    <recommendedName>
        <fullName evidence="7">sphingosine kinase</fullName>
        <ecNumber evidence="7">2.7.1.91</ecNumber>
    </recommendedName>
</protein>
<dbReference type="Pfam" id="PF19279">
    <property type="entry name" value="YegS_C"/>
    <property type="match status" value="1"/>
</dbReference>
<accession>A0AA38BXL0</accession>
<evidence type="ECO:0000256" key="2">
    <source>
        <dbReference type="ARBA" id="ARBA00022679"/>
    </source>
</evidence>
<keyword evidence="2" id="KW-0808">Transferase</keyword>
<keyword evidence="6" id="KW-0472">Membrane</keyword>
<keyword evidence="4" id="KW-0418">Kinase</keyword>
<dbReference type="Gene3D" id="3.40.50.10330">
    <property type="entry name" value="Probable inorganic polyphosphate/atp-NAD kinase, domain 1"/>
    <property type="match status" value="1"/>
</dbReference>
<dbReference type="SMART" id="SM00046">
    <property type="entry name" value="DAGKc"/>
    <property type="match status" value="1"/>
</dbReference>
<reference evidence="9 10" key="1">
    <citation type="journal article" date="2021" name="Nat. Plants">
        <title>The Taxus genome provides insights into paclitaxel biosynthesis.</title>
        <authorList>
            <person name="Xiong X."/>
            <person name="Gou J."/>
            <person name="Liao Q."/>
            <person name="Li Y."/>
            <person name="Zhou Q."/>
            <person name="Bi G."/>
            <person name="Li C."/>
            <person name="Du R."/>
            <person name="Wang X."/>
            <person name="Sun T."/>
            <person name="Guo L."/>
            <person name="Liang H."/>
            <person name="Lu P."/>
            <person name="Wu Y."/>
            <person name="Zhang Z."/>
            <person name="Ro D.K."/>
            <person name="Shang Y."/>
            <person name="Huang S."/>
            <person name="Yan J."/>
        </authorList>
    </citation>
    <scope>NUCLEOTIDE SEQUENCE [LARGE SCALE GENOMIC DNA]</scope>
    <source>
        <strain evidence="9">Ta-2019</strain>
    </source>
</reference>
<keyword evidence="3" id="KW-0547">Nucleotide-binding</keyword>
<dbReference type="Proteomes" id="UP000824469">
    <property type="component" value="Unassembled WGS sequence"/>
</dbReference>
<dbReference type="AlphaFoldDB" id="A0AA38BXL0"/>
<evidence type="ECO:0000256" key="3">
    <source>
        <dbReference type="ARBA" id="ARBA00022741"/>
    </source>
</evidence>
<dbReference type="InterPro" id="IPR017438">
    <property type="entry name" value="ATP-NAD_kinase_N"/>
</dbReference>
<dbReference type="Pfam" id="PF00781">
    <property type="entry name" value="DAGK_cat"/>
    <property type="match status" value="1"/>
</dbReference>
<evidence type="ECO:0000259" key="8">
    <source>
        <dbReference type="PROSITE" id="PS50146"/>
    </source>
</evidence>
<proteinExistence type="predicted"/>
<dbReference type="GO" id="GO:0008481">
    <property type="term" value="F:sphingosine kinase activity"/>
    <property type="evidence" value="ECO:0007669"/>
    <property type="project" value="UniProtKB-EC"/>
</dbReference>
<dbReference type="PANTHER" id="PTHR12358">
    <property type="entry name" value="SPHINGOSINE KINASE"/>
    <property type="match status" value="1"/>
</dbReference>
<keyword evidence="10" id="KW-1185">Reference proteome</keyword>
<evidence type="ECO:0000313" key="9">
    <source>
        <dbReference type="EMBL" id="KAH9290297.1"/>
    </source>
</evidence>
<evidence type="ECO:0000313" key="10">
    <source>
        <dbReference type="Proteomes" id="UP000824469"/>
    </source>
</evidence>
<dbReference type="PROSITE" id="PS50146">
    <property type="entry name" value="DAGK"/>
    <property type="match status" value="1"/>
</dbReference>
<dbReference type="InterPro" id="IPR050187">
    <property type="entry name" value="Lipid_Phosphate_FormReg"/>
</dbReference>
<dbReference type="InterPro" id="IPR001206">
    <property type="entry name" value="Diacylglycerol_kinase_cat_dom"/>
</dbReference>
<dbReference type="OMA" id="VKYQVIM"/>
<dbReference type="EMBL" id="JAHRHJ020003813">
    <property type="protein sequence ID" value="KAH9290297.1"/>
    <property type="molecule type" value="Genomic_DNA"/>
</dbReference>
<dbReference type="GO" id="GO:0071215">
    <property type="term" value="P:cellular response to abscisic acid stimulus"/>
    <property type="evidence" value="ECO:0007669"/>
    <property type="project" value="UniProtKB-ARBA"/>
</dbReference>
<keyword evidence="5" id="KW-0067">ATP-binding</keyword>
<comment type="subcellular location">
    <subcellularLocation>
        <location evidence="1">Vacuole membrane</location>
        <topology evidence="1">Peripheral membrane protein</topology>
    </subcellularLocation>
</comment>
<feature type="domain" description="DAGKc" evidence="8">
    <location>
        <begin position="113"/>
        <end position="255"/>
    </location>
</feature>
<dbReference type="GO" id="GO:0046512">
    <property type="term" value="P:sphingosine biosynthetic process"/>
    <property type="evidence" value="ECO:0007669"/>
    <property type="project" value="TreeGrafter"/>
</dbReference>
<dbReference type="InterPro" id="IPR016064">
    <property type="entry name" value="NAD/diacylglycerol_kinase_sf"/>
</dbReference>
<name>A0AA38BXL0_TAXCH</name>
<evidence type="ECO:0000256" key="5">
    <source>
        <dbReference type="ARBA" id="ARBA00022840"/>
    </source>
</evidence>
<dbReference type="SUPFAM" id="SSF111331">
    <property type="entry name" value="NAD kinase/diacylglycerol kinase-like"/>
    <property type="match status" value="1"/>
</dbReference>